<dbReference type="Pfam" id="PF19081">
    <property type="entry name" value="Ig_7"/>
    <property type="match status" value="1"/>
</dbReference>
<dbReference type="EMBL" id="BMDJ01000011">
    <property type="protein sequence ID" value="GGI28633.1"/>
    <property type="molecule type" value="Genomic_DNA"/>
</dbReference>
<dbReference type="Gene3D" id="2.60.40.1170">
    <property type="entry name" value="Mu homology domain, subdomain B"/>
    <property type="match status" value="1"/>
</dbReference>
<dbReference type="Pfam" id="PF13585">
    <property type="entry name" value="CHU_C"/>
    <property type="match status" value="1"/>
</dbReference>
<dbReference type="InterPro" id="IPR047589">
    <property type="entry name" value="DUF11_rpt"/>
</dbReference>
<reference evidence="4" key="1">
    <citation type="journal article" date="2019" name="Int. J. Syst. Evol. Microbiol.">
        <title>The Global Catalogue of Microorganisms (GCM) 10K type strain sequencing project: providing services to taxonomists for standard genome sequencing and annotation.</title>
        <authorList>
            <consortium name="The Broad Institute Genomics Platform"/>
            <consortium name="The Broad Institute Genome Sequencing Center for Infectious Disease"/>
            <person name="Wu L."/>
            <person name="Ma J."/>
        </authorList>
    </citation>
    <scope>NUCLEOTIDE SEQUENCE [LARGE SCALE GENOMIC DNA]</scope>
    <source>
        <strain evidence="4">CCM 8939</strain>
    </source>
</reference>
<evidence type="ECO:0000313" key="3">
    <source>
        <dbReference type="EMBL" id="GGI28633.1"/>
    </source>
</evidence>
<keyword evidence="4" id="KW-1185">Reference proteome</keyword>
<feature type="domain" description="DUF11" evidence="1">
    <location>
        <begin position="1584"/>
        <end position="1705"/>
    </location>
</feature>
<dbReference type="PANTHER" id="PTHR34819:SF3">
    <property type="entry name" value="CELL SURFACE PROTEIN"/>
    <property type="match status" value="1"/>
</dbReference>
<feature type="domain" description="DUF11" evidence="1">
    <location>
        <begin position="1713"/>
        <end position="1833"/>
    </location>
</feature>
<dbReference type="Gene3D" id="2.60.40.10">
    <property type="entry name" value="Immunoglobulins"/>
    <property type="match status" value="1"/>
</dbReference>
<evidence type="ECO:0000259" key="2">
    <source>
        <dbReference type="Pfam" id="PF19081"/>
    </source>
</evidence>
<dbReference type="NCBIfam" id="TIGR04131">
    <property type="entry name" value="Bac_Flav_CTERM"/>
    <property type="match status" value="1"/>
</dbReference>
<gene>
    <name evidence="3" type="ORF">GCM10008119_33620</name>
</gene>
<protein>
    <recommendedName>
        <fullName evidence="5">DUF11 domain-containing protein</fullName>
    </recommendedName>
</protein>
<dbReference type="Pfam" id="PF17963">
    <property type="entry name" value="Big_9"/>
    <property type="match status" value="1"/>
</dbReference>
<evidence type="ECO:0008006" key="5">
    <source>
        <dbReference type="Google" id="ProtNLM"/>
    </source>
</evidence>
<dbReference type="InterPro" id="IPR001434">
    <property type="entry name" value="OmcB-like_DUF11"/>
</dbReference>
<feature type="domain" description="DUF11" evidence="1">
    <location>
        <begin position="1842"/>
        <end position="1960"/>
    </location>
</feature>
<name>A0ABQ2BKY5_9SPHI</name>
<feature type="domain" description="DUF11" evidence="1">
    <location>
        <begin position="1970"/>
        <end position="2081"/>
    </location>
</feature>
<dbReference type="Pfam" id="PF01345">
    <property type="entry name" value="DUF11"/>
    <property type="match status" value="5"/>
</dbReference>
<evidence type="ECO:0000259" key="1">
    <source>
        <dbReference type="Pfam" id="PF01345"/>
    </source>
</evidence>
<dbReference type="InterPro" id="IPR013783">
    <property type="entry name" value="Ig-like_fold"/>
</dbReference>
<feature type="domain" description="DUF11" evidence="1">
    <location>
        <begin position="136"/>
        <end position="229"/>
    </location>
</feature>
<dbReference type="Gene3D" id="2.60.40.3440">
    <property type="match status" value="1"/>
</dbReference>
<organism evidence="3 4">
    <name type="scientific">Pedobacter mendelii</name>
    <dbReference type="NCBI Taxonomy" id="1908240"/>
    <lineage>
        <taxon>Bacteria</taxon>
        <taxon>Pseudomonadati</taxon>
        <taxon>Bacteroidota</taxon>
        <taxon>Sphingobacteriia</taxon>
        <taxon>Sphingobacteriales</taxon>
        <taxon>Sphingobacteriaceae</taxon>
        <taxon>Pedobacter</taxon>
    </lineage>
</organism>
<dbReference type="InterPro" id="IPR026341">
    <property type="entry name" value="T9SS_type_B"/>
</dbReference>
<evidence type="ECO:0000313" key="4">
    <source>
        <dbReference type="Proteomes" id="UP000645390"/>
    </source>
</evidence>
<dbReference type="NCBIfam" id="TIGR01451">
    <property type="entry name" value="B_ant_repeat"/>
    <property type="match status" value="4"/>
</dbReference>
<comment type="caution">
    <text evidence="3">The sequence shown here is derived from an EMBL/GenBank/DDBJ whole genome shotgun (WGS) entry which is preliminary data.</text>
</comment>
<accession>A0ABQ2BKY5</accession>
<dbReference type="InterPro" id="IPR051172">
    <property type="entry name" value="Chlamydia_OmcB"/>
</dbReference>
<feature type="domain" description="Ig-like" evidence="2">
    <location>
        <begin position="1414"/>
        <end position="1491"/>
    </location>
</feature>
<sequence length="2269" mass="237663">MAQTLKTDGAIPALDACGANGTFTVNIAKGAAACNGGVLQIALPTTGFEYVAGSAKIGATALAETNVTATGALLTLPAISAGPSTDLVTITYQVRANCEAIPLATTQPTVTYTLNGCSASSQTGQSEIINVNFAVLKIEVNPNASQGVIGSIITRTIKITNNGNGSINSFTVERTLGASLAVTGVTQPAGWTVDATNPNKYIYTGATLAPGASVNLTETVKINACAELQTTFDTYYGCVGKCTLGNANGTVTAGISIDQSIQPKLDVTVITTPTINCFNQEYEFVWKITNNGTGYSSATKLFLTVDGATDHHSSYFNENSITVDGVSVGVNAADVLYIANTSTWFGTQGKIWQLSFNVPDLAPGESKEIRFKQYYAAPVANCAEDLTAFFRSYTAFRGSYKNRDACITSGVNPDILVPFNQTNVDAHYAFGGLNVGEVDVLNNYNADFKFFNWDFPPEELQAGAYLDIILQLSGSLQAGFDMSQIKLVEPNANLSLTPTITDLGGGKYRLRITYGSADWPLNTRPQRGGFRLQFPVTMSCAVSPAASYSVTGQLNKGGGCVDLVQFQCQTVNLNSHCPGVCVNGGLDNGNATLKRMSYGKVATNPDNGTPDLSAPAVDPNNPPANFATRYFIGTDTVQISQTGKVVNGAATPAGGWVAGAFSVASPAELASIAVPNTGKVTITRGANVYTVTGLAINTSIANNFSIDLSIINLLTGTNNLPVGFAYQDNDVIVSSLQIQPRELINSATGIKEFPTIYTLNAGGTGYACGSNFRATGYYGPTWLQFFAGAATNITSCNPAITNTQTQPSFLYLFREVEFGMNNMFPNEFRQVAIPKKAIFTVPAGLQLVGARVDINNNSITGNLTKTITLPAPVSNGNYTLDVEQVIKDLKGGAYLDEGWEVRVWPMVQPTCKSTGSNETILIEGTMAGTFWHRFPNYQEVQFRNSPEVSLGQLGMTYNTDNNQLSATVTQANVQATSNQVKWVVQVNNSSAYRTFGNVWMGQSTATAGATIASVQQVTDLNGTTTVGVASTAVNGVFQLGDFTTSPAGSKYYLVTANYNNCDAGNISLVYGADCNGYPSSVTSATCSTAITTLNYTPVFANLQTSIVSQNAGTARPKLCEHIPYEIQVNNAGLGDATTLKVTVPLPLAGGLSYVPGTFQLTNAFTATPGAYIAVADPNVGVTTSAIVFTIPVANIPALKNGEKFLLKFDLTTSGCTFKSGQLISFKATGKNGCGSDIVNTNTASSNRVTINGAPTNLPELSITLSSAAVDLTAAGTDLTANYNFTLKNVGDGVNNYPATTAYKFNVKLPSGWAFVGNPQDLVPVAQATYIGLDPVKGYEFQLAQDLVVGAEIKIVNAKIVYANATTLACNTDFGPIYESAYTTFSPESICTGTPCQLDQLSVENQSTILIVPKPTAPTGTANQTFCNGTAPTLASIVVANAGVITWYDSATSTTPIANTAALVDGTIYYAANKLVEGAICESDRLAITVKVDALPIVTAGADQTIYTGGQFTIAGTNPVAPQTGVWTEVIPSGGTAQATIANPTNYNTTVNVVAGQTVTLRWTLTNGSCTASDDVVLAYILENDLSVEKTADKTIVTAGEDLTYTITIKNAGPGALVKGAAIGLAETLPSAFTNLIYTATGGIYDAVANTFTLATDITAGQVVTLSIKGTVATSFAGTSLLNKVTIQAPAGVTDSNPNNNNAEVTTQVTRAADLSVTKVADKASVIAGDALKYTITITNNGSSTLLPGEAIKITETLPAGFNNLTYSSTGGTYNAVANTFVLASAMATGQQISFTIAGTIDANYNANSLTNVVTVAAPTGVTDPVPDNNTATIITPVNRVADLGIVKTANKITVVAGEALAYTLTITNNGPSSLFANEVIQVTETLPVALNNVVFTSTNGTYNNGSFKLDADLPKGASAIIRVSGIVAPATLDGTTIINTVSVTVPNGVTDPVPDNNSDNELTPVTRVADLSIVKTASSMAPVMGTNFTFTIKAKNNGPSDANLVSVSDILPTGYSFVSSNTSAGTFSNASGTWLIGTLASGDEVMLSITVKVLPAGNYTNTAVITGKETDPDMGNNTSTVIPVPVPSPPVAVNDAATTKANTAVLIPVLANDYPGVTNSPLVPNTVQVLTNPLHGTVKINPDGTVTYTPNRGYIGEDSFTYRVQDAAGYWSNVATVTITIVPNELKIPNVFTPNGDGKNDTFEIVGIEAYDNAAITIYNRWGNEVYKNPNYKNNWDGYGLNEGTYYYLIRLKTGIKEELYKGWVLLKH</sequence>
<dbReference type="InterPro" id="IPR044023">
    <property type="entry name" value="Ig_7"/>
</dbReference>
<proteinExistence type="predicted"/>
<dbReference type="Proteomes" id="UP000645390">
    <property type="component" value="Unassembled WGS sequence"/>
</dbReference>
<dbReference type="PANTHER" id="PTHR34819">
    <property type="entry name" value="LARGE CYSTEINE-RICH PERIPLASMIC PROTEIN OMCB"/>
    <property type="match status" value="1"/>
</dbReference>